<keyword evidence="2" id="KW-1185">Reference proteome</keyword>
<gene>
    <name evidence="1" type="ORF">OLC1_LOCUS10344</name>
</gene>
<dbReference type="PANTHER" id="PTHR35133:SF1">
    <property type="entry name" value="PROTEIN EFFECTOR OF TRANSCRIPTION 2-RELATED"/>
    <property type="match status" value="1"/>
</dbReference>
<evidence type="ECO:0000313" key="2">
    <source>
        <dbReference type="Proteomes" id="UP001161247"/>
    </source>
</evidence>
<reference evidence="1" key="1">
    <citation type="submission" date="2023-03" db="EMBL/GenBank/DDBJ databases">
        <authorList>
            <person name="Julca I."/>
        </authorList>
    </citation>
    <scope>NUCLEOTIDE SEQUENCE</scope>
</reference>
<dbReference type="GO" id="GO:0006355">
    <property type="term" value="P:regulation of DNA-templated transcription"/>
    <property type="evidence" value="ECO:0007669"/>
    <property type="project" value="InterPro"/>
</dbReference>
<dbReference type="PANTHER" id="PTHR35133">
    <property type="entry name" value="PROTEIN EFFECTOR OF TRANSCRIPTION 2-RELATED"/>
    <property type="match status" value="1"/>
</dbReference>
<dbReference type="AlphaFoldDB" id="A0AAV1D1Q7"/>
<organism evidence="1 2">
    <name type="scientific">Oldenlandia corymbosa var. corymbosa</name>
    <dbReference type="NCBI Taxonomy" id="529605"/>
    <lineage>
        <taxon>Eukaryota</taxon>
        <taxon>Viridiplantae</taxon>
        <taxon>Streptophyta</taxon>
        <taxon>Embryophyta</taxon>
        <taxon>Tracheophyta</taxon>
        <taxon>Spermatophyta</taxon>
        <taxon>Magnoliopsida</taxon>
        <taxon>eudicotyledons</taxon>
        <taxon>Gunneridae</taxon>
        <taxon>Pentapetalae</taxon>
        <taxon>asterids</taxon>
        <taxon>lamiids</taxon>
        <taxon>Gentianales</taxon>
        <taxon>Rubiaceae</taxon>
        <taxon>Rubioideae</taxon>
        <taxon>Spermacoceae</taxon>
        <taxon>Hedyotis-Oldenlandia complex</taxon>
        <taxon>Oldenlandia</taxon>
    </lineage>
</organism>
<dbReference type="EMBL" id="OX459120">
    <property type="protein sequence ID" value="CAI9100542.1"/>
    <property type="molecule type" value="Genomic_DNA"/>
</dbReference>
<name>A0AAV1D1Q7_OLDCO</name>
<dbReference type="InterPro" id="IPR038909">
    <property type="entry name" value="Effector_transcript"/>
</dbReference>
<evidence type="ECO:0000313" key="1">
    <source>
        <dbReference type="EMBL" id="CAI9100542.1"/>
    </source>
</evidence>
<dbReference type="GO" id="GO:0003677">
    <property type="term" value="F:DNA binding"/>
    <property type="evidence" value="ECO:0007669"/>
    <property type="project" value="InterPro"/>
</dbReference>
<protein>
    <submittedName>
        <fullName evidence="1">OLC1v1037666C1</fullName>
    </submittedName>
</protein>
<proteinExistence type="predicted"/>
<dbReference type="Proteomes" id="UP001161247">
    <property type="component" value="Chromosome 3"/>
</dbReference>
<dbReference type="Pfam" id="PF19239">
    <property type="entry name" value="GIY_YIG_domain"/>
    <property type="match status" value="1"/>
</dbReference>
<sequence length="545" mass="61024">MTSAIVYPSIRLKREECRRTKHDSAFSPWKVLIGPSDWEDYAMGKEGAERYRTQNLPNCTSCTGVYELGVTFRRRGTGRDSGKIDPDFVIPVYLGKADNVRNRMQQYGREGAHLEIGTSNGRFNDSCEILVQKGPGVFKEIFSKGFSIVYRWAPMENIRDAEKTESDLLEKFDYAWNKGSNGNRRRNDILKKLGRISKPYSFLTKLQIMPQQKKGIKIKVSKQPSLHNGLDFYSNLETNGFLHRIFKFGRSQPRLVVRPGLDDDCSGICGVALGHGVICKRPPTEGNKRCIEHKGMKVNGFTSRDKDSNPVCGFLLDDGSSCTSKPLHGNKRCLEHKGRKIRSSVNRQQMKDKKVDHVHSPVYVSPPSEVVKHCIENGDSRIECGVELGGGTYCTRQPPRGRKRCEEHTGMRIKRIISTSSPSSVERNTSRKEGPNGLLFIPAAFIEGSSPTCGAALQNGSFCSRKTTKGNKRCWQHYGMKVNSCPRISPNEFIYGQSSSQASIDTGYEKCSSTCGAPTRNGSHCRRKVSGGRCWQHGGYSKLRK</sequence>
<accession>A0AAV1D1Q7</accession>